<dbReference type="AlphaFoldDB" id="A0AAD5R5Y0"/>
<sequence length="180" mass="20918">MRLRSVTIKAYRLFALAESWNVVELTCMHCNDDPSEHHTVSKRYNSDVSTSITNVTFLWIKRNIRHPRTRSSPVRKRGDALVRCRPPTLACNRSTNALGNILVRLPPGWMARRVVSTSRLRHSERRRDPQVADEATHERYPDASMVERVGSRKLWDPSNRIRDDDSSSIMKNKRKNGRKK</sequence>
<dbReference type="EMBL" id="JAHQIW010006763">
    <property type="protein sequence ID" value="KAJ1370285.1"/>
    <property type="molecule type" value="Genomic_DNA"/>
</dbReference>
<proteinExistence type="predicted"/>
<protein>
    <submittedName>
        <fullName evidence="2">Uncharacterized protein</fullName>
    </submittedName>
</protein>
<feature type="region of interest" description="Disordered" evidence="1">
    <location>
        <begin position="117"/>
        <end position="180"/>
    </location>
</feature>
<dbReference type="Proteomes" id="UP001196413">
    <property type="component" value="Unassembled WGS sequence"/>
</dbReference>
<evidence type="ECO:0000313" key="2">
    <source>
        <dbReference type="EMBL" id="KAJ1370285.1"/>
    </source>
</evidence>
<evidence type="ECO:0000313" key="3">
    <source>
        <dbReference type="Proteomes" id="UP001196413"/>
    </source>
</evidence>
<keyword evidence="3" id="KW-1185">Reference proteome</keyword>
<reference evidence="2" key="1">
    <citation type="submission" date="2021-06" db="EMBL/GenBank/DDBJ databases">
        <title>Parelaphostrongylus tenuis whole genome reference sequence.</title>
        <authorList>
            <person name="Garwood T.J."/>
            <person name="Larsen P.A."/>
            <person name="Fountain-Jones N.M."/>
            <person name="Garbe J.R."/>
            <person name="Macchietto M.G."/>
            <person name="Kania S.A."/>
            <person name="Gerhold R.W."/>
            <person name="Richards J.E."/>
            <person name="Wolf T.M."/>
        </authorList>
    </citation>
    <scope>NUCLEOTIDE SEQUENCE</scope>
    <source>
        <strain evidence="2">MNPRO001-30</strain>
        <tissue evidence="2">Meninges</tissue>
    </source>
</reference>
<evidence type="ECO:0000256" key="1">
    <source>
        <dbReference type="SAM" id="MobiDB-lite"/>
    </source>
</evidence>
<accession>A0AAD5R5Y0</accession>
<name>A0AAD5R5Y0_PARTN</name>
<feature type="compositionally biased region" description="Basic and acidic residues" evidence="1">
    <location>
        <begin position="125"/>
        <end position="141"/>
    </location>
</feature>
<organism evidence="2 3">
    <name type="scientific">Parelaphostrongylus tenuis</name>
    <name type="common">Meningeal worm</name>
    <dbReference type="NCBI Taxonomy" id="148309"/>
    <lineage>
        <taxon>Eukaryota</taxon>
        <taxon>Metazoa</taxon>
        <taxon>Ecdysozoa</taxon>
        <taxon>Nematoda</taxon>
        <taxon>Chromadorea</taxon>
        <taxon>Rhabditida</taxon>
        <taxon>Rhabditina</taxon>
        <taxon>Rhabditomorpha</taxon>
        <taxon>Strongyloidea</taxon>
        <taxon>Metastrongylidae</taxon>
        <taxon>Parelaphostrongylus</taxon>
    </lineage>
</organism>
<feature type="compositionally biased region" description="Basic residues" evidence="1">
    <location>
        <begin position="171"/>
        <end position="180"/>
    </location>
</feature>
<feature type="compositionally biased region" description="Basic and acidic residues" evidence="1">
    <location>
        <begin position="149"/>
        <end position="165"/>
    </location>
</feature>
<comment type="caution">
    <text evidence="2">The sequence shown here is derived from an EMBL/GenBank/DDBJ whole genome shotgun (WGS) entry which is preliminary data.</text>
</comment>
<gene>
    <name evidence="2" type="ORF">KIN20_031978</name>
</gene>